<dbReference type="InterPro" id="IPR047124">
    <property type="entry name" value="HI_0220.2"/>
</dbReference>
<feature type="compositionally biased region" description="Basic residues" evidence="1">
    <location>
        <begin position="230"/>
        <end position="239"/>
    </location>
</feature>
<dbReference type="InterPro" id="IPR005122">
    <property type="entry name" value="Uracil-DNA_glycosylase-like"/>
</dbReference>
<reference evidence="3 4" key="1">
    <citation type="journal article" date="2012" name="J. Bacteriol.">
        <title>Complete Genome Sequence of Leptospirillum ferrooxidans Strain C2-3, Isolated from a Fresh Volcanic Ash Deposit on the Island of Miyake, Japan.</title>
        <authorList>
            <person name="Fujimura R."/>
            <person name="Sato Y."/>
            <person name="Nishizawa T."/>
            <person name="Oshima K."/>
            <person name="Kim S.-W."/>
            <person name="Hattori M."/>
            <person name="Kamijo T."/>
            <person name="Ohta H."/>
        </authorList>
    </citation>
    <scope>NUCLEOTIDE SEQUENCE [LARGE SCALE GENOMIC DNA]</scope>
    <source>
        <strain evidence="3 4">C2-3</strain>
    </source>
</reference>
<dbReference type="STRING" id="1162668.LFE_0112"/>
<dbReference type="eggNOG" id="COG1573">
    <property type="taxonomic scope" value="Bacteria"/>
</dbReference>
<dbReference type="EMBL" id="AP012342">
    <property type="protein sequence ID" value="BAM05841.1"/>
    <property type="molecule type" value="Genomic_DNA"/>
</dbReference>
<dbReference type="SUPFAM" id="SSF52141">
    <property type="entry name" value="Uracil-DNA glycosylase-like"/>
    <property type="match status" value="1"/>
</dbReference>
<dbReference type="KEGG" id="lfc:LFE_0112"/>
<evidence type="ECO:0000259" key="2">
    <source>
        <dbReference type="SMART" id="SM00986"/>
    </source>
</evidence>
<dbReference type="InterPro" id="IPR036895">
    <property type="entry name" value="Uracil-DNA_glycosylase-like_sf"/>
</dbReference>
<accession>I0IKP2</accession>
<dbReference type="PANTHER" id="PTHR42160">
    <property type="entry name" value="URACIL-DNA GLYCOSYLASE SUPERFAMILY PROTEIN"/>
    <property type="match status" value="1"/>
</dbReference>
<dbReference type="HOGENOM" id="CLU_075800_0_0_0"/>
<dbReference type="SMART" id="SM00987">
    <property type="entry name" value="UreE_C"/>
    <property type="match status" value="1"/>
</dbReference>
<keyword evidence="4" id="KW-1185">Reference proteome</keyword>
<dbReference type="RefSeq" id="WP_014448336.1">
    <property type="nucleotide sequence ID" value="NC_017094.1"/>
</dbReference>
<evidence type="ECO:0000313" key="4">
    <source>
        <dbReference type="Proteomes" id="UP000007382"/>
    </source>
</evidence>
<gene>
    <name evidence="3" type="ordered locus">LFE_0112</name>
</gene>
<evidence type="ECO:0000256" key="1">
    <source>
        <dbReference type="SAM" id="MobiDB-lite"/>
    </source>
</evidence>
<feature type="region of interest" description="Disordered" evidence="1">
    <location>
        <begin position="218"/>
        <end position="246"/>
    </location>
</feature>
<dbReference type="SMART" id="SM00986">
    <property type="entry name" value="UDG"/>
    <property type="match status" value="1"/>
</dbReference>
<dbReference type="Proteomes" id="UP000007382">
    <property type="component" value="Chromosome"/>
</dbReference>
<evidence type="ECO:0000313" key="3">
    <source>
        <dbReference type="EMBL" id="BAM05841.1"/>
    </source>
</evidence>
<dbReference type="Pfam" id="PF03167">
    <property type="entry name" value="UDG"/>
    <property type="match status" value="1"/>
</dbReference>
<proteinExistence type="predicted"/>
<feature type="domain" description="Uracil-DNA glycosylase-like" evidence="2">
    <location>
        <begin position="48"/>
        <end position="203"/>
    </location>
</feature>
<dbReference type="PANTHER" id="PTHR42160:SF1">
    <property type="entry name" value="URACIL-DNA GLYCOSYLASE SUPERFAMILY PROTEIN"/>
    <property type="match status" value="1"/>
</dbReference>
<dbReference type="Gene3D" id="3.40.470.10">
    <property type="entry name" value="Uracil-DNA glycosylase-like domain"/>
    <property type="match status" value="1"/>
</dbReference>
<organism evidence="3 4">
    <name type="scientific">Leptospirillum ferrooxidans (strain C2-3)</name>
    <dbReference type="NCBI Taxonomy" id="1162668"/>
    <lineage>
        <taxon>Bacteria</taxon>
        <taxon>Pseudomonadati</taxon>
        <taxon>Nitrospirota</taxon>
        <taxon>Nitrospiria</taxon>
        <taxon>Nitrospirales</taxon>
        <taxon>Nitrospiraceae</taxon>
        <taxon>Leptospirillum</taxon>
    </lineage>
</organism>
<sequence length="246" mass="27868">MMLILENVIQKRVHKERAPSYPSLSSLLEAVRGCRACESSLPMGPRPVLACDERSRVLIVGQAPGLRVHETGIPWNDRSGERLREWMGIDRETFYDASRIAIIPMGYCYPGKGERGDLPPRTECASMWLGELLKWLPRIELCLLLGLYSQRYFLGDGLSLTDRVFSWRSYPSGVIPLPHPSPRNALWFKKNEWFSKELLPDLRLRVGKALSACDEKPLIGDPAEESLPKLPKRIGRKKNPPHDLAG</sequence>
<dbReference type="PATRIC" id="fig|1162668.3.peg.135"/>
<dbReference type="AlphaFoldDB" id="I0IKP2"/>
<name>I0IKP2_LEPFC</name>
<reference evidence="4" key="2">
    <citation type="submission" date="2012-03" db="EMBL/GenBank/DDBJ databases">
        <title>The complete genome sequence of the pioneer microbe on fresh volcanic deposit, Leptospirillum ferrooxidans strain C2-3.</title>
        <authorList>
            <person name="Fujimura R."/>
            <person name="Sato Y."/>
            <person name="Nishizawa T."/>
            <person name="Nanba K."/>
            <person name="Oshima K."/>
            <person name="Hattori M."/>
            <person name="Kamijo T."/>
            <person name="Ohta H."/>
        </authorList>
    </citation>
    <scope>NUCLEOTIDE SEQUENCE [LARGE SCALE GENOMIC DNA]</scope>
    <source>
        <strain evidence="4">C2-3</strain>
    </source>
</reference>
<protein>
    <submittedName>
        <fullName evidence="3">Putative uracil-DNA glycosylase superfamily protein</fullName>
    </submittedName>
</protein>
<dbReference type="CDD" id="cd10033">
    <property type="entry name" value="UDG_like"/>
    <property type="match status" value="1"/>
</dbReference>